<accession>A0A6A6TXV0</accession>
<feature type="compositionally biased region" description="Basic and acidic residues" evidence="1">
    <location>
        <begin position="1"/>
        <end position="16"/>
    </location>
</feature>
<feature type="compositionally biased region" description="Basic and acidic residues" evidence="1">
    <location>
        <begin position="57"/>
        <end position="76"/>
    </location>
</feature>
<reference evidence="2" key="1">
    <citation type="journal article" date="2020" name="Stud. Mycol.">
        <title>101 Dothideomycetes genomes: a test case for predicting lifestyles and emergence of pathogens.</title>
        <authorList>
            <person name="Haridas S."/>
            <person name="Albert R."/>
            <person name="Binder M."/>
            <person name="Bloem J."/>
            <person name="Labutti K."/>
            <person name="Salamov A."/>
            <person name="Andreopoulos B."/>
            <person name="Baker S."/>
            <person name="Barry K."/>
            <person name="Bills G."/>
            <person name="Bluhm B."/>
            <person name="Cannon C."/>
            <person name="Castanera R."/>
            <person name="Culley D."/>
            <person name="Daum C."/>
            <person name="Ezra D."/>
            <person name="Gonzalez J."/>
            <person name="Henrissat B."/>
            <person name="Kuo A."/>
            <person name="Liang C."/>
            <person name="Lipzen A."/>
            <person name="Lutzoni F."/>
            <person name="Magnuson J."/>
            <person name="Mondo S."/>
            <person name="Nolan M."/>
            <person name="Ohm R."/>
            <person name="Pangilinan J."/>
            <person name="Park H.-J."/>
            <person name="Ramirez L."/>
            <person name="Alfaro M."/>
            <person name="Sun H."/>
            <person name="Tritt A."/>
            <person name="Yoshinaga Y."/>
            <person name="Zwiers L.-H."/>
            <person name="Turgeon B."/>
            <person name="Goodwin S."/>
            <person name="Spatafora J."/>
            <person name="Crous P."/>
            <person name="Grigoriev I."/>
        </authorList>
    </citation>
    <scope>NUCLEOTIDE SEQUENCE</scope>
    <source>
        <strain evidence="2">CBS 115976</strain>
    </source>
</reference>
<feature type="region of interest" description="Disordered" evidence="1">
    <location>
        <begin position="57"/>
        <end position="194"/>
    </location>
</feature>
<dbReference type="PANTHER" id="PTHR41805">
    <property type="entry name" value="EXPRESSED PROTEIN"/>
    <property type="match status" value="1"/>
</dbReference>
<dbReference type="Proteomes" id="UP000799302">
    <property type="component" value="Unassembled WGS sequence"/>
</dbReference>
<proteinExistence type="predicted"/>
<keyword evidence="3" id="KW-1185">Reference proteome</keyword>
<evidence type="ECO:0000313" key="3">
    <source>
        <dbReference type="Proteomes" id="UP000799302"/>
    </source>
</evidence>
<feature type="compositionally biased region" description="Basic and acidic residues" evidence="1">
    <location>
        <begin position="137"/>
        <end position="172"/>
    </location>
</feature>
<gene>
    <name evidence="2" type="ORF">BT63DRAFT_460464</name>
</gene>
<evidence type="ECO:0008006" key="4">
    <source>
        <dbReference type="Google" id="ProtNLM"/>
    </source>
</evidence>
<evidence type="ECO:0000256" key="1">
    <source>
        <dbReference type="SAM" id="MobiDB-lite"/>
    </source>
</evidence>
<dbReference type="OrthoDB" id="2135053at2759"/>
<protein>
    <recommendedName>
        <fullName evidence="4">rRNA-processing protein FYV7</fullName>
    </recommendedName>
</protein>
<organism evidence="2 3">
    <name type="scientific">Microthyrium microscopicum</name>
    <dbReference type="NCBI Taxonomy" id="703497"/>
    <lineage>
        <taxon>Eukaryota</taxon>
        <taxon>Fungi</taxon>
        <taxon>Dikarya</taxon>
        <taxon>Ascomycota</taxon>
        <taxon>Pezizomycotina</taxon>
        <taxon>Dothideomycetes</taxon>
        <taxon>Dothideomycetes incertae sedis</taxon>
        <taxon>Microthyriales</taxon>
        <taxon>Microthyriaceae</taxon>
        <taxon>Microthyrium</taxon>
    </lineage>
</organism>
<evidence type="ECO:0000313" key="2">
    <source>
        <dbReference type="EMBL" id="KAF2664161.1"/>
    </source>
</evidence>
<dbReference type="PANTHER" id="PTHR41805:SF1">
    <property type="entry name" value="RRNA-PROCESSING PROTEIN FYV7"/>
    <property type="match status" value="1"/>
</dbReference>
<dbReference type="EMBL" id="MU004243">
    <property type="protein sequence ID" value="KAF2664161.1"/>
    <property type="molecule type" value="Genomic_DNA"/>
</dbReference>
<feature type="region of interest" description="Disordered" evidence="1">
    <location>
        <begin position="1"/>
        <end position="36"/>
    </location>
</feature>
<dbReference type="AlphaFoldDB" id="A0A6A6TXV0"/>
<name>A0A6A6TXV0_9PEZI</name>
<sequence>MATKRPHDGSADEPPKKKNIRTGFRVGPENLPDGTYRRKVKKIKTSLIKKAKIKREFAKIKAHHDQDDISRPKPPQEESNAPIEEPASLELHPDRQAMLDNDEPEPEPALFRQRNTQRNTQRDTERGRWAKTNPFSKEADLAQKKQAEIEKRQQEYKEAEAQRRQKIQDRQRLQKAMAKARQPGKNGQRKLGRESVVLLEKVKKLVNA</sequence>